<dbReference type="AlphaFoldDB" id="A0A0W4ZJ73"/>
<evidence type="ECO:0000313" key="2">
    <source>
        <dbReference type="Proteomes" id="UP000054454"/>
    </source>
</evidence>
<organism evidence="1 2">
    <name type="scientific">Pneumocystis carinii (strain B80)</name>
    <name type="common">Rat pneumocystis pneumonia agent</name>
    <name type="synonym">Pneumocystis carinii f. sp. carinii</name>
    <dbReference type="NCBI Taxonomy" id="1408658"/>
    <lineage>
        <taxon>Eukaryota</taxon>
        <taxon>Fungi</taxon>
        <taxon>Dikarya</taxon>
        <taxon>Ascomycota</taxon>
        <taxon>Taphrinomycotina</taxon>
        <taxon>Pneumocystomycetes</taxon>
        <taxon>Pneumocystaceae</taxon>
        <taxon>Pneumocystis</taxon>
    </lineage>
</organism>
<dbReference type="Proteomes" id="UP000054454">
    <property type="component" value="Unassembled WGS sequence"/>
</dbReference>
<accession>A0A0W4ZJ73</accession>
<name>A0A0W4ZJ73_PNEC8</name>
<dbReference type="EMBL" id="LFVZ01000007">
    <property type="protein sequence ID" value="KTW28412.1"/>
    <property type="molecule type" value="Genomic_DNA"/>
</dbReference>
<dbReference type="VEuPathDB" id="FungiDB:T552_01674"/>
<dbReference type="RefSeq" id="XP_018225955.1">
    <property type="nucleotide sequence ID" value="XM_018370246.1"/>
</dbReference>
<protein>
    <submittedName>
        <fullName evidence="1">Uncharacterized protein</fullName>
    </submittedName>
</protein>
<dbReference type="GeneID" id="28936449"/>
<reference evidence="2" key="1">
    <citation type="journal article" date="2016" name="Nat. Commun.">
        <title>Genome analysis of three Pneumocystis species reveals adaptation mechanisms to life exclusively in mammalian hosts.</title>
        <authorList>
            <person name="Ma L."/>
            <person name="Chen Z."/>
            <person name="Huang D.W."/>
            <person name="Kutty G."/>
            <person name="Ishihara M."/>
            <person name="Wang H."/>
            <person name="Abouelleil A."/>
            <person name="Bishop L."/>
            <person name="Davey E."/>
            <person name="Deng R."/>
            <person name="Deng X."/>
            <person name="Fan L."/>
            <person name="Fantoni G."/>
            <person name="Fitzgerald M."/>
            <person name="Gogineni E."/>
            <person name="Goldberg J.M."/>
            <person name="Handley G."/>
            <person name="Hu X."/>
            <person name="Huber C."/>
            <person name="Jiao X."/>
            <person name="Jones K."/>
            <person name="Levin J.Z."/>
            <person name="Liu Y."/>
            <person name="Macdonald P."/>
            <person name="Melnikov A."/>
            <person name="Raley C."/>
            <person name="Sassi M."/>
            <person name="Sherman B.T."/>
            <person name="Song X."/>
            <person name="Sykes S."/>
            <person name="Tran B."/>
            <person name="Walsh L."/>
            <person name="Xia Y."/>
            <person name="Yang J."/>
            <person name="Young S."/>
            <person name="Zeng Q."/>
            <person name="Zheng X."/>
            <person name="Stephens R."/>
            <person name="Nusbaum C."/>
            <person name="Birren B.W."/>
            <person name="Azadi P."/>
            <person name="Lempicki R.A."/>
            <person name="Cuomo C.A."/>
            <person name="Kovacs J.A."/>
        </authorList>
    </citation>
    <scope>NUCLEOTIDE SEQUENCE [LARGE SCALE GENOMIC DNA]</scope>
    <source>
        <strain evidence="2">B80</strain>
    </source>
</reference>
<gene>
    <name evidence="1" type="ORF">T552_01674</name>
</gene>
<comment type="caution">
    <text evidence="1">The sequence shown here is derived from an EMBL/GenBank/DDBJ whole genome shotgun (WGS) entry which is preliminary data.</text>
</comment>
<dbReference type="OrthoDB" id="5334010at2759"/>
<sequence length="627" mass="74936">MVFFFLRKNNNFYINKRGIKIQNVRKNTVYSGIERQLALYPCINMDVIIHGLKDFSNAMDSLLPDKKFKIVRKLQRLYEKSDKNIIITCKMPKKMKYEYSFEKKNACFLLSQMAKYFEPFDEKKILGFLTFSIYSRNVIEILIRYYLYKIYFLNKRKQGLMFLQNFLQTLVNSDLKKRLKGISAIIIMKLEVRYSYENPEIMFAMMFAKESCSIDIYNIVKIYLLKICCIQGNLKKAIHILGEMVKNCQIPPFSVMNHVLRMALKKTSLNKNIKERESYLMFFYNKIFFNLYPNYETIKILANYSLTYYEFDKLWSFIIMHPHKNQIIQQCQIEIALAFLRLGRKYKFHSDLNVRLSANTMNFFQYLTQNIAKLHKNTIICLILCFSLFDNFVGLKKCFEILTQNCWKLSEKHYSALYRQTFELNFGNIKTYRYDFIKSLWNQSQYEALSLEKINDNKHSIIEYVRCMGSFNDVQEIYHILEKKRTFVEKGTIIGFMEAFMVANAHLESLLLLKSLSDFKIVIDLDIVKCLFNNIRTINVWNDVLRVIPIELARNRLIVPHDFFAKSWRKVMNKQYSKKSIISKDYVVFIMYLIEIYTEELNKIIKGLKNHRDVEIALEKFEIMNHL</sequence>
<keyword evidence="2" id="KW-1185">Reference proteome</keyword>
<proteinExistence type="predicted"/>
<evidence type="ECO:0000313" key="1">
    <source>
        <dbReference type="EMBL" id="KTW28412.1"/>
    </source>
</evidence>